<dbReference type="OrthoDB" id="1597724at2759"/>
<feature type="region of interest" description="Disordered" evidence="4">
    <location>
        <begin position="545"/>
        <end position="568"/>
    </location>
</feature>
<dbReference type="InterPro" id="IPR027417">
    <property type="entry name" value="P-loop_NTPase"/>
</dbReference>
<dbReference type="FunFam" id="3.40.50.300:FF:002895">
    <property type="entry name" value="Si:dkeyp-52c3.7"/>
    <property type="match status" value="1"/>
</dbReference>
<proteinExistence type="inferred from homology"/>
<dbReference type="KEGG" id="caua:113054722"/>
<evidence type="ECO:0000256" key="2">
    <source>
        <dbReference type="ARBA" id="ARBA00022741"/>
    </source>
</evidence>
<dbReference type="InterPro" id="IPR058641">
    <property type="entry name" value="GVIN1_dom"/>
</dbReference>
<dbReference type="GeneID" id="113054722"/>
<keyword evidence="3" id="KW-0175">Coiled coil</keyword>
<keyword evidence="2" id="KW-0547">Nucleotide-binding</keyword>
<reference evidence="8" key="1">
    <citation type="submission" date="2025-08" db="UniProtKB">
        <authorList>
            <consortium name="RefSeq"/>
        </authorList>
    </citation>
    <scope>IDENTIFICATION</scope>
    <source>
        <strain evidence="8">Wakin</strain>
        <tissue evidence="8">Muscle</tissue>
    </source>
</reference>
<evidence type="ECO:0000256" key="3">
    <source>
        <dbReference type="SAM" id="Coils"/>
    </source>
</evidence>
<feature type="domain" description="AIG1-type G" evidence="5">
    <location>
        <begin position="30"/>
        <end position="169"/>
    </location>
</feature>
<evidence type="ECO:0000313" key="8">
    <source>
        <dbReference type="RefSeq" id="XP_026076258.1"/>
    </source>
</evidence>
<name>A0A6P6KVC1_CARAU</name>
<comment type="similarity">
    <text evidence="1">Belongs to the TRAFAC class TrmE-Era-EngA-EngB-Septin-like GTPase superfamily. AIG1/Toc34/Toc159-like paraseptin GTPase family. IAN subfamily.</text>
</comment>
<feature type="domain" description="Interferon-induced very large GTPase 1" evidence="6">
    <location>
        <begin position="653"/>
        <end position="758"/>
    </location>
</feature>
<dbReference type="Pfam" id="PF04548">
    <property type="entry name" value="AIG1"/>
    <property type="match status" value="2"/>
</dbReference>
<gene>
    <name evidence="8" type="primary">LOC113054722</name>
</gene>
<feature type="domain" description="AIG1-type G" evidence="5">
    <location>
        <begin position="238"/>
        <end position="400"/>
    </location>
</feature>
<organism evidence="7 8">
    <name type="scientific">Carassius auratus</name>
    <name type="common">Goldfish</name>
    <dbReference type="NCBI Taxonomy" id="7957"/>
    <lineage>
        <taxon>Eukaryota</taxon>
        <taxon>Metazoa</taxon>
        <taxon>Chordata</taxon>
        <taxon>Craniata</taxon>
        <taxon>Vertebrata</taxon>
        <taxon>Euteleostomi</taxon>
        <taxon>Actinopterygii</taxon>
        <taxon>Neopterygii</taxon>
        <taxon>Teleostei</taxon>
        <taxon>Ostariophysi</taxon>
        <taxon>Cypriniformes</taxon>
        <taxon>Cyprinidae</taxon>
        <taxon>Cyprininae</taxon>
        <taxon>Carassius</taxon>
    </lineage>
</organism>
<dbReference type="Proteomes" id="UP000515129">
    <property type="component" value="Chromosome 3"/>
</dbReference>
<dbReference type="InterPro" id="IPR006703">
    <property type="entry name" value="G_AIG1"/>
</dbReference>
<evidence type="ECO:0000259" key="5">
    <source>
        <dbReference type="Pfam" id="PF04548"/>
    </source>
</evidence>
<dbReference type="GO" id="GO:0005525">
    <property type="term" value="F:GTP binding"/>
    <property type="evidence" value="ECO:0007669"/>
    <property type="project" value="InterPro"/>
</dbReference>
<evidence type="ECO:0000256" key="4">
    <source>
        <dbReference type="SAM" id="MobiDB-lite"/>
    </source>
</evidence>
<dbReference type="PANTHER" id="PTHR22796">
    <property type="entry name" value="URG4-RELATED"/>
    <property type="match status" value="1"/>
</dbReference>
<dbReference type="PANTHER" id="PTHR22796:SF6">
    <property type="entry name" value="INTERFERON-INDUCED VERY LARGE GTPASE 1-RELATED"/>
    <property type="match status" value="1"/>
</dbReference>
<feature type="region of interest" description="Disordered" evidence="4">
    <location>
        <begin position="1"/>
        <end position="23"/>
    </location>
</feature>
<feature type="coiled-coil region" evidence="3">
    <location>
        <begin position="693"/>
        <end position="748"/>
    </location>
</feature>
<evidence type="ECO:0000313" key="7">
    <source>
        <dbReference type="Proteomes" id="UP000515129"/>
    </source>
</evidence>
<dbReference type="SUPFAM" id="SSF52540">
    <property type="entry name" value="P-loop containing nucleoside triphosphate hydrolases"/>
    <property type="match status" value="1"/>
</dbReference>
<dbReference type="RefSeq" id="XP_026076258.1">
    <property type="nucleotide sequence ID" value="XM_026220473.1"/>
</dbReference>
<dbReference type="Gene3D" id="3.40.50.300">
    <property type="entry name" value="P-loop containing nucleotide triphosphate hydrolases"/>
    <property type="match status" value="2"/>
</dbReference>
<sequence>MEPQHTAMAGHKPVCRTQSKDRPPTMSDLKIVLLGKSVSENSGVGNFLLGRAAFDSEAPQGVVERVRGRLKDRHVTIINSPQLLQTNISWYQRRQTVRECVYLSDPGPHVIVLLLKHDQCSREDQECVEKVLGSFSERVFQHSMVLTTQEPSKTNAVLEKSIQKCANRHFSLQRSSSPDDLLQMFEDIVHMNNGHHLVCTEFEGSSYFIMKQQAIKRQGVKLNLVVCGSDGTLKSFISEQILQQTDRRSDVELHGHQISLVELPALFNIRRSEEEVMRQTLHCVSLCHPGVHVFLLIIPDAQLNNEDKAEMEEIQRIFSSRINKHVMILIMQDSEHQTEELNAETQSVFESFGGRHHFFGPSTQVSTLMENIEQMVEENSEGFFSMETFLDAQMKKLLQFEEMKKKISSLEKHILSKSSAESKDDLRRVLLRKGVCATGNSIRIEEKIREVGFRREIPKQEAYQRKIRDEMRREQETLKHDMEEMRQEKEELQIKYDTEIDRLINMIEKREEQYKIEINEKEKKERDIQDEMKRERDEWERQKLEERQRKEEDEKRREREKQTSDEQFQRLKSEMEGIIRENERIERERQEQLEEFEKRLKKESEMRENQQHAFKETLKLLEEKQTRRVEWREYEREKKKICSETNDSLQVIAYRKLESEYSKWSWSLHSAIMKTENKLLNHIENQAMCKVEETDLQKELKETSKKVEKSMSEFFEKDKNKDIPLQWKTSCEIKIKELQENIVRETKRKLTEVLQQRDLKKKIDAQRTHHENTLYEKSKELALKLKDKVRDKETLNKEFDLFWEQWMRKIITDTGPIEDTDIMRDVREILSDVHDAVPIDHKKWRHMFCVSNYSDYVWLKRFSGLTGILTNVYKSAKENLSDFLSKEDKDQITSFISDVALQTDTMVQLFDISKMGYNISCIQQLIGYIKRRVTQHQEGPVKYVFKNEFFIDLVYTICNKANKIITDEHRMFMEDNDPLLCLEEKRKEYYSIFQKHLNGATSAAIFGEIICQKLKEPIKQSLYKKTARDLTDDIMTNCETLKGNRSKLEKHVLKLLAENENFSAYMDYINYPRNHFKSFIRDEVSRYITGKFSASVLPKMKQNIILLQQRIMKASHESNECVEENSGDVSLWIKSFTRQLSDVLIFSEEDLDGVKHDGVDCKLLKGVINKVLPNIMSDISREFNINTFNEKLKFKSKPDEILIDHLCWCCWAQCPFCKATCTNTIENHEGDHSVAFHRVRGINGTCYRFTQSLCADICTNLVANDQDICPSSGKISWKEIKITRPKYDMWSIIPGRSVLPYWKWFVCRFQKDLETYYNKTFECEGEIPYEWRTYTKQDAIESLDKYII</sequence>
<protein>
    <submittedName>
        <fullName evidence="8">Interferon-induced very large GTPase 1-like</fullName>
    </submittedName>
</protein>
<dbReference type="Pfam" id="PF25974">
    <property type="entry name" value="URGCP_9th"/>
    <property type="match status" value="1"/>
</dbReference>
<evidence type="ECO:0000256" key="1">
    <source>
        <dbReference type="ARBA" id="ARBA00008535"/>
    </source>
</evidence>
<evidence type="ECO:0000259" key="6">
    <source>
        <dbReference type="Pfam" id="PF25974"/>
    </source>
</evidence>
<accession>A0A6P6KVC1</accession>
<keyword evidence="7" id="KW-1185">Reference proteome</keyword>